<feature type="region of interest" description="Disordered" evidence="1">
    <location>
        <begin position="1"/>
        <end position="30"/>
    </location>
</feature>
<feature type="compositionally biased region" description="Low complexity" evidence="1">
    <location>
        <begin position="20"/>
        <end position="30"/>
    </location>
</feature>
<reference evidence="2" key="1">
    <citation type="journal article" date="2021" name="Genome Biol. Evol.">
        <title>A High-Quality Reference Genome for a Parasitic Bivalve with Doubly Uniparental Inheritance (Bivalvia: Unionida).</title>
        <authorList>
            <person name="Smith C.H."/>
        </authorList>
    </citation>
    <scope>NUCLEOTIDE SEQUENCE</scope>
    <source>
        <strain evidence="2">CHS0354</strain>
    </source>
</reference>
<accession>A0AAE0WA19</accession>
<keyword evidence="3" id="KW-1185">Reference proteome</keyword>
<organism evidence="2 3">
    <name type="scientific">Potamilus streckersoni</name>
    <dbReference type="NCBI Taxonomy" id="2493646"/>
    <lineage>
        <taxon>Eukaryota</taxon>
        <taxon>Metazoa</taxon>
        <taxon>Spiralia</taxon>
        <taxon>Lophotrochozoa</taxon>
        <taxon>Mollusca</taxon>
        <taxon>Bivalvia</taxon>
        <taxon>Autobranchia</taxon>
        <taxon>Heteroconchia</taxon>
        <taxon>Palaeoheterodonta</taxon>
        <taxon>Unionida</taxon>
        <taxon>Unionoidea</taxon>
        <taxon>Unionidae</taxon>
        <taxon>Ambleminae</taxon>
        <taxon>Lampsilini</taxon>
        <taxon>Potamilus</taxon>
    </lineage>
</organism>
<feature type="compositionally biased region" description="Polar residues" evidence="1">
    <location>
        <begin position="1"/>
        <end position="10"/>
    </location>
</feature>
<dbReference type="AlphaFoldDB" id="A0AAE0WA19"/>
<comment type="caution">
    <text evidence="2">The sequence shown here is derived from an EMBL/GenBank/DDBJ whole genome shotgun (WGS) entry which is preliminary data.</text>
</comment>
<protein>
    <submittedName>
        <fullName evidence="2">Uncharacterized protein</fullName>
    </submittedName>
</protein>
<reference evidence="2" key="2">
    <citation type="journal article" date="2021" name="Genome Biol. Evol.">
        <title>Developing a high-quality reference genome for a parasitic bivalve with doubly uniparental inheritance (Bivalvia: Unionida).</title>
        <authorList>
            <person name="Smith C.H."/>
        </authorList>
    </citation>
    <scope>NUCLEOTIDE SEQUENCE</scope>
    <source>
        <strain evidence="2">CHS0354</strain>
        <tissue evidence="2">Mantle</tissue>
    </source>
</reference>
<dbReference type="Proteomes" id="UP001195483">
    <property type="component" value="Unassembled WGS sequence"/>
</dbReference>
<evidence type="ECO:0000313" key="2">
    <source>
        <dbReference type="EMBL" id="KAK3605790.1"/>
    </source>
</evidence>
<name>A0AAE0WA19_9BIVA</name>
<proteinExistence type="predicted"/>
<sequence>MPVGHSSFQGKETMHQENFSPSDSGDSSVSHSFQFTFLLDSRTYRQSRNHFMRLTSTCNGLHELGLAMDGLLRIQLDTFHCNDCLQYNHYLQYDKIEAEAEAAFGNHAKE</sequence>
<evidence type="ECO:0000256" key="1">
    <source>
        <dbReference type="SAM" id="MobiDB-lite"/>
    </source>
</evidence>
<reference evidence="2" key="3">
    <citation type="submission" date="2023-05" db="EMBL/GenBank/DDBJ databases">
        <authorList>
            <person name="Smith C.H."/>
        </authorList>
    </citation>
    <scope>NUCLEOTIDE SEQUENCE</scope>
    <source>
        <strain evidence="2">CHS0354</strain>
        <tissue evidence="2">Mantle</tissue>
    </source>
</reference>
<dbReference type="EMBL" id="JAEAOA010001978">
    <property type="protein sequence ID" value="KAK3605790.1"/>
    <property type="molecule type" value="Genomic_DNA"/>
</dbReference>
<evidence type="ECO:0000313" key="3">
    <source>
        <dbReference type="Proteomes" id="UP001195483"/>
    </source>
</evidence>
<gene>
    <name evidence="2" type="ORF">CHS0354_033994</name>
</gene>